<dbReference type="EMBL" id="KZ772681">
    <property type="protein sequence ID" value="PTQ47075.1"/>
    <property type="molecule type" value="Genomic_DNA"/>
</dbReference>
<evidence type="ECO:0000313" key="3">
    <source>
        <dbReference type="Proteomes" id="UP000244005"/>
    </source>
</evidence>
<dbReference type="AlphaFoldDB" id="A0A2R6XLT4"/>
<accession>A0A2R6XLT4</accession>
<dbReference type="Proteomes" id="UP000244005">
    <property type="component" value="Unassembled WGS sequence"/>
</dbReference>
<dbReference type="Gramene" id="Mp7g14790.1">
    <property type="protein sequence ID" value="Mp7g14790.1.cds1"/>
    <property type="gene ID" value="Mp7g14790"/>
</dbReference>
<proteinExistence type="predicted"/>
<feature type="compositionally biased region" description="Basic residues" evidence="1">
    <location>
        <begin position="81"/>
        <end position="93"/>
    </location>
</feature>
<protein>
    <submittedName>
        <fullName evidence="2">Uncharacterized protein</fullName>
    </submittedName>
</protein>
<feature type="region of interest" description="Disordered" evidence="1">
    <location>
        <begin position="1"/>
        <end position="93"/>
    </location>
</feature>
<feature type="compositionally biased region" description="Polar residues" evidence="1">
    <location>
        <begin position="68"/>
        <end position="77"/>
    </location>
</feature>
<organism evidence="2 3">
    <name type="scientific">Marchantia polymorpha</name>
    <name type="common">Common liverwort</name>
    <name type="synonym">Marchantia aquatica</name>
    <dbReference type="NCBI Taxonomy" id="3197"/>
    <lineage>
        <taxon>Eukaryota</taxon>
        <taxon>Viridiplantae</taxon>
        <taxon>Streptophyta</taxon>
        <taxon>Embryophyta</taxon>
        <taxon>Marchantiophyta</taxon>
        <taxon>Marchantiopsida</taxon>
        <taxon>Marchantiidae</taxon>
        <taxon>Marchantiales</taxon>
        <taxon>Marchantiaceae</taxon>
        <taxon>Marchantia</taxon>
    </lineage>
</organism>
<sequence length="93" mass="9975">MKNMNNNNNNNGAPNPTDTRRIPRTQSPKNISRARPWIGLDSPGPGPPATKPGRGPDGDSVNPVAVLSCQSARSSEFSLRAKSRNPRAARSRS</sequence>
<evidence type="ECO:0000256" key="1">
    <source>
        <dbReference type="SAM" id="MobiDB-lite"/>
    </source>
</evidence>
<gene>
    <name evidence="2" type="ORF">MARPO_0009s0164</name>
</gene>
<reference evidence="3" key="1">
    <citation type="journal article" date="2017" name="Cell">
        <title>Insights into land plant evolution garnered from the Marchantia polymorpha genome.</title>
        <authorList>
            <person name="Bowman J.L."/>
            <person name="Kohchi T."/>
            <person name="Yamato K.T."/>
            <person name="Jenkins J."/>
            <person name="Shu S."/>
            <person name="Ishizaki K."/>
            <person name="Yamaoka S."/>
            <person name="Nishihama R."/>
            <person name="Nakamura Y."/>
            <person name="Berger F."/>
            <person name="Adam C."/>
            <person name="Aki S.S."/>
            <person name="Althoff F."/>
            <person name="Araki T."/>
            <person name="Arteaga-Vazquez M.A."/>
            <person name="Balasubrmanian S."/>
            <person name="Barry K."/>
            <person name="Bauer D."/>
            <person name="Boehm C.R."/>
            <person name="Briginshaw L."/>
            <person name="Caballero-Perez J."/>
            <person name="Catarino B."/>
            <person name="Chen F."/>
            <person name="Chiyoda S."/>
            <person name="Chovatia M."/>
            <person name="Davies K.M."/>
            <person name="Delmans M."/>
            <person name="Demura T."/>
            <person name="Dierschke T."/>
            <person name="Dolan L."/>
            <person name="Dorantes-Acosta A.E."/>
            <person name="Eklund D.M."/>
            <person name="Florent S.N."/>
            <person name="Flores-Sandoval E."/>
            <person name="Fujiyama A."/>
            <person name="Fukuzawa H."/>
            <person name="Galik B."/>
            <person name="Grimanelli D."/>
            <person name="Grimwood J."/>
            <person name="Grossniklaus U."/>
            <person name="Hamada T."/>
            <person name="Haseloff J."/>
            <person name="Hetherington A.J."/>
            <person name="Higo A."/>
            <person name="Hirakawa Y."/>
            <person name="Hundley H.N."/>
            <person name="Ikeda Y."/>
            <person name="Inoue K."/>
            <person name="Inoue S.I."/>
            <person name="Ishida S."/>
            <person name="Jia Q."/>
            <person name="Kakita M."/>
            <person name="Kanazawa T."/>
            <person name="Kawai Y."/>
            <person name="Kawashima T."/>
            <person name="Kennedy M."/>
            <person name="Kinose K."/>
            <person name="Kinoshita T."/>
            <person name="Kohara Y."/>
            <person name="Koide E."/>
            <person name="Komatsu K."/>
            <person name="Kopischke S."/>
            <person name="Kubo M."/>
            <person name="Kyozuka J."/>
            <person name="Lagercrantz U."/>
            <person name="Lin S.S."/>
            <person name="Lindquist E."/>
            <person name="Lipzen A.M."/>
            <person name="Lu C.W."/>
            <person name="De Luna E."/>
            <person name="Martienssen R.A."/>
            <person name="Minamino N."/>
            <person name="Mizutani M."/>
            <person name="Mizutani M."/>
            <person name="Mochizuki N."/>
            <person name="Monte I."/>
            <person name="Mosher R."/>
            <person name="Nagasaki H."/>
            <person name="Nakagami H."/>
            <person name="Naramoto S."/>
            <person name="Nishitani K."/>
            <person name="Ohtani M."/>
            <person name="Okamoto T."/>
            <person name="Okumura M."/>
            <person name="Phillips J."/>
            <person name="Pollak B."/>
            <person name="Reinders A."/>
            <person name="Rovekamp M."/>
            <person name="Sano R."/>
            <person name="Sawa S."/>
            <person name="Schmid M.W."/>
            <person name="Shirakawa M."/>
            <person name="Solano R."/>
            <person name="Spunde A."/>
            <person name="Suetsugu N."/>
            <person name="Sugano S."/>
            <person name="Sugiyama A."/>
            <person name="Sun R."/>
            <person name="Suzuki Y."/>
            <person name="Takenaka M."/>
            <person name="Takezawa D."/>
            <person name="Tomogane H."/>
            <person name="Tsuzuki M."/>
            <person name="Ueda T."/>
            <person name="Umeda M."/>
            <person name="Ward J.M."/>
            <person name="Watanabe Y."/>
            <person name="Yazaki K."/>
            <person name="Yokoyama R."/>
            <person name="Yoshitake Y."/>
            <person name="Yotsui I."/>
            <person name="Zachgo S."/>
            <person name="Schmutz J."/>
        </authorList>
    </citation>
    <scope>NUCLEOTIDE SEQUENCE [LARGE SCALE GENOMIC DNA]</scope>
    <source>
        <strain evidence="3">Tak-1</strain>
    </source>
</reference>
<keyword evidence="3" id="KW-1185">Reference proteome</keyword>
<name>A0A2R6XLT4_MARPO</name>
<evidence type="ECO:0000313" key="2">
    <source>
        <dbReference type="EMBL" id="PTQ47075.1"/>
    </source>
</evidence>
<feature type="compositionally biased region" description="Low complexity" evidence="1">
    <location>
        <begin position="1"/>
        <end position="11"/>
    </location>
</feature>